<dbReference type="EC" id="2.5.1.48" evidence="6"/>
<dbReference type="GO" id="GO:0019343">
    <property type="term" value="P:cysteine biosynthetic process via cystathionine"/>
    <property type="evidence" value="ECO:0007669"/>
    <property type="project" value="TreeGrafter"/>
</dbReference>
<comment type="similarity">
    <text evidence="2 5">Belongs to the trans-sulfuration enzymes family.</text>
</comment>
<dbReference type="SUPFAM" id="SSF53383">
    <property type="entry name" value="PLP-dependent transferases"/>
    <property type="match status" value="1"/>
</dbReference>
<dbReference type="GO" id="GO:0019346">
    <property type="term" value="P:transsulfuration"/>
    <property type="evidence" value="ECO:0007669"/>
    <property type="project" value="InterPro"/>
</dbReference>
<sequence>MSDFGFSTRAIHAGQAPDPTTGAVITPIYATSTFAQEAPGQHKGYDYSRSGNPTRTALEKCVAALEEGEIGFAFTSGLAAEAAILDTLPRGSHLIVTDDLYGGTFRLLDKVKKDALELDISYIDLSEPETVEAHIRSNTRLIWVETPTNPLLKIVNLRKIAAIAAKHKLISVCDNTFASPYLQQPLKLGFDIVVHSATKYLNGHSDVIAGIVVAKENDDVAQRIGFLQNATGSPLPPFDAFLLLRGIKTLSVRMEAHCRNALAIAEFLERHPKVEKVIYPGLKASPYHETAKEQMRGFGGMVTFFVKGGAKEAATVVKQTQLFTLAESLGGVESLIEVPAVMTHASIPQETREQIGIYDNLIRLSVGIEDTDDLIADLQAALEHV</sequence>
<dbReference type="InterPro" id="IPR000277">
    <property type="entry name" value="Cys/Met-Metab_PyrdxlP-dep_enz"/>
</dbReference>
<keyword evidence="3 4" id="KW-0663">Pyridoxal phosphate</keyword>
<dbReference type="GO" id="GO:0003962">
    <property type="term" value="F:cystathionine gamma-synthase activity"/>
    <property type="evidence" value="ECO:0007669"/>
    <property type="project" value="UniProtKB-EC"/>
</dbReference>
<dbReference type="GO" id="GO:0030170">
    <property type="term" value="F:pyridoxal phosphate binding"/>
    <property type="evidence" value="ECO:0007669"/>
    <property type="project" value="InterPro"/>
</dbReference>
<name>A0A850EQW7_9BACL</name>
<dbReference type="Pfam" id="PF01053">
    <property type="entry name" value="Cys_Met_Meta_PP"/>
    <property type="match status" value="1"/>
</dbReference>
<evidence type="ECO:0000256" key="1">
    <source>
        <dbReference type="ARBA" id="ARBA00001933"/>
    </source>
</evidence>
<dbReference type="AlphaFoldDB" id="A0A850EQW7"/>
<protein>
    <submittedName>
        <fullName evidence="6">Cystathionine gamma-synthase</fullName>
        <ecNumber evidence="6">2.5.1.48</ecNumber>
    </submittedName>
</protein>
<gene>
    <name evidence="6" type="ORF">HPT30_23545</name>
</gene>
<dbReference type="CDD" id="cd00614">
    <property type="entry name" value="CGS_like"/>
    <property type="match status" value="1"/>
</dbReference>
<dbReference type="InterPro" id="IPR015422">
    <property type="entry name" value="PyrdxlP-dep_Trfase_small"/>
</dbReference>
<dbReference type="InterPro" id="IPR015424">
    <property type="entry name" value="PyrdxlP-dep_Trfase"/>
</dbReference>
<dbReference type="InterPro" id="IPR054542">
    <property type="entry name" value="Cys_met_metab_PP"/>
</dbReference>
<evidence type="ECO:0000256" key="3">
    <source>
        <dbReference type="ARBA" id="ARBA00022898"/>
    </source>
</evidence>
<dbReference type="RefSeq" id="WP_175373737.1">
    <property type="nucleotide sequence ID" value="NZ_JABWCS010000218.1"/>
</dbReference>
<evidence type="ECO:0000313" key="6">
    <source>
        <dbReference type="EMBL" id="NUU63335.1"/>
    </source>
</evidence>
<dbReference type="Gene3D" id="3.90.1150.10">
    <property type="entry name" value="Aspartate Aminotransferase, domain 1"/>
    <property type="match status" value="1"/>
</dbReference>
<keyword evidence="7" id="KW-1185">Reference proteome</keyword>
<keyword evidence="6" id="KW-0808">Transferase</keyword>
<dbReference type="FunFam" id="3.40.640.10:FF:000009">
    <property type="entry name" value="Cystathionine gamma-synthase homolog"/>
    <property type="match status" value="1"/>
</dbReference>
<comment type="caution">
    <text evidence="6">The sequence shown here is derived from an EMBL/GenBank/DDBJ whole genome shotgun (WGS) entry which is preliminary data.</text>
</comment>
<dbReference type="InterPro" id="IPR015421">
    <property type="entry name" value="PyrdxlP-dep_Trfase_major"/>
</dbReference>
<dbReference type="GO" id="GO:0004123">
    <property type="term" value="F:cystathionine gamma-lyase activity"/>
    <property type="evidence" value="ECO:0007669"/>
    <property type="project" value="TreeGrafter"/>
</dbReference>
<dbReference type="NCBIfam" id="NF005871">
    <property type="entry name" value="PRK07811.1"/>
    <property type="match status" value="1"/>
</dbReference>
<dbReference type="GO" id="GO:0005737">
    <property type="term" value="C:cytoplasm"/>
    <property type="evidence" value="ECO:0007669"/>
    <property type="project" value="TreeGrafter"/>
</dbReference>
<proteinExistence type="inferred from homology"/>
<dbReference type="Proteomes" id="UP000564806">
    <property type="component" value="Unassembled WGS sequence"/>
</dbReference>
<dbReference type="FunFam" id="3.90.1150.10:FF:000008">
    <property type="entry name" value="Cystathionine gamma-synthase"/>
    <property type="match status" value="1"/>
</dbReference>
<evidence type="ECO:0000313" key="7">
    <source>
        <dbReference type="Proteomes" id="UP000564806"/>
    </source>
</evidence>
<dbReference type="PANTHER" id="PTHR11808:SF15">
    <property type="entry name" value="CYSTATHIONINE GAMMA-LYASE"/>
    <property type="match status" value="1"/>
</dbReference>
<evidence type="ECO:0000256" key="2">
    <source>
        <dbReference type="ARBA" id="ARBA00009077"/>
    </source>
</evidence>
<dbReference type="Gene3D" id="3.40.640.10">
    <property type="entry name" value="Type I PLP-dependent aspartate aminotransferase-like (Major domain)"/>
    <property type="match status" value="1"/>
</dbReference>
<dbReference type="PROSITE" id="PS00868">
    <property type="entry name" value="CYS_MET_METAB_PP"/>
    <property type="match status" value="1"/>
</dbReference>
<organism evidence="6 7">
    <name type="scientific">Paenibacillus agri</name>
    <dbReference type="NCBI Taxonomy" id="2744309"/>
    <lineage>
        <taxon>Bacteria</taxon>
        <taxon>Bacillati</taxon>
        <taxon>Bacillota</taxon>
        <taxon>Bacilli</taxon>
        <taxon>Bacillales</taxon>
        <taxon>Paenibacillaceae</taxon>
        <taxon>Paenibacillus</taxon>
    </lineage>
</organism>
<evidence type="ECO:0000256" key="4">
    <source>
        <dbReference type="PIRSR" id="PIRSR001434-2"/>
    </source>
</evidence>
<comment type="cofactor">
    <cofactor evidence="1 5">
        <name>pyridoxal 5'-phosphate</name>
        <dbReference type="ChEBI" id="CHEBI:597326"/>
    </cofactor>
</comment>
<dbReference type="PANTHER" id="PTHR11808">
    <property type="entry name" value="TRANS-SULFURATION ENZYME FAMILY MEMBER"/>
    <property type="match status" value="1"/>
</dbReference>
<dbReference type="EMBL" id="JABWCS010000218">
    <property type="protein sequence ID" value="NUU63335.1"/>
    <property type="molecule type" value="Genomic_DNA"/>
</dbReference>
<dbReference type="PIRSF" id="PIRSF001434">
    <property type="entry name" value="CGS"/>
    <property type="match status" value="1"/>
</dbReference>
<evidence type="ECO:0000256" key="5">
    <source>
        <dbReference type="RuleBase" id="RU362118"/>
    </source>
</evidence>
<feature type="modified residue" description="N6-(pyridoxal phosphate)lysine" evidence="4">
    <location>
        <position position="199"/>
    </location>
</feature>
<accession>A0A850EQW7</accession>
<reference evidence="6" key="1">
    <citation type="submission" date="2020-06" db="EMBL/GenBank/DDBJ databases">
        <title>Paenibacillus sp. nov., isolated from soil.</title>
        <authorList>
            <person name="Seo Y.L."/>
        </authorList>
    </citation>
    <scope>NUCLEOTIDE SEQUENCE [LARGE SCALE GENOMIC DNA]</scope>
    <source>
        <strain evidence="6">JW14</strain>
    </source>
</reference>